<dbReference type="Proteomes" id="UP000317550">
    <property type="component" value="Chromosome"/>
</dbReference>
<gene>
    <name evidence="1" type="ORF">FNU76_18105</name>
</gene>
<sequence length="361" mass="39716">MSLSPAIHIVHGSPLVWRAGARVMTHVRAQGLAPADIGLIPGAAGGPKALALTGLDQAIFGEWLPRAPRLRHLLGSSIGAWRFVCAMQSDPARALANLAERYTAEHFDAGAGPIDVALSLRRMLDDLFQDAPAALLDHPDYALTLTTVRARGLLASEGPKTQLGGVLAAAAANMLSRRLYAAHWMRVWFADPRHPAPPLSADFPTHIAPLRADNLFDALHATAAIPLVVAGVRDPKHAPPGQYRDGGLLDYHLDLPYTQLPFLVLYPHFYPHIVPGWFDKRLPWRRAKPHRLDNVLLVAPSPAWVAQLPYGKIPDRDDFRRLDRAERQKYWRQVTSETARLGDAFLAAVDGERLATMLQPF</sequence>
<proteinExistence type="predicted"/>
<evidence type="ECO:0000313" key="2">
    <source>
        <dbReference type="Proteomes" id="UP000317550"/>
    </source>
</evidence>
<reference evidence="2" key="1">
    <citation type="submission" date="2019-07" db="EMBL/GenBank/DDBJ databases">
        <title>Chitinimonas sp. nov., isolated from Ny-Alesund, arctica soil.</title>
        <authorList>
            <person name="Xu Q."/>
            <person name="Peng F."/>
        </authorList>
    </citation>
    <scope>NUCLEOTIDE SEQUENCE [LARGE SCALE GENOMIC DNA]</scope>
    <source>
        <strain evidence="2">R3-44</strain>
    </source>
</reference>
<dbReference type="OrthoDB" id="8586159at2"/>
<dbReference type="SUPFAM" id="SSF52151">
    <property type="entry name" value="FabD/lysophospholipase-like"/>
    <property type="match status" value="1"/>
</dbReference>
<organism evidence="1 2">
    <name type="scientific">Chitinimonas arctica</name>
    <dbReference type="NCBI Taxonomy" id="2594795"/>
    <lineage>
        <taxon>Bacteria</taxon>
        <taxon>Pseudomonadati</taxon>
        <taxon>Pseudomonadota</taxon>
        <taxon>Betaproteobacteria</taxon>
        <taxon>Neisseriales</taxon>
        <taxon>Chitinibacteraceae</taxon>
        <taxon>Chitinimonas</taxon>
    </lineage>
</organism>
<dbReference type="RefSeq" id="WP_144279492.1">
    <property type="nucleotide sequence ID" value="NZ_CP041730.1"/>
</dbReference>
<dbReference type="AlphaFoldDB" id="A0A516SIW7"/>
<protein>
    <submittedName>
        <fullName evidence="1">Patatin-like phospholipase family protein</fullName>
    </submittedName>
</protein>
<keyword evidence="2" id="KW-1185">Reference proteome</keyword>
<dbReference type="EMBL" id="CP041730">
    <property type="protein sequence ID" value="QDQ28105.1"/>
    <property type="molecule type" value="Genomic_DNA"/>
</dbReference>
<dbReference type="InterPro" id="IPR016035">
    <property type="entry name" value="Acyl_Trfase/lysoPLipase"/>
</dbReference>
<evidence type="ECO:0000313" key="1">
    <source>
        <dbReference type="EMBL" id="QDQ28105.1"/>
    </source>
</evidence>
<name>A0A516SIW7_9NEIS</name>
<accession>A0A516SIW7</accession>
<dbReference type="KEGG" id="cari:FNU76_18105"/>